<accession>A0AAJ0GJ21</accession>
<dbReference type="EMBL" id="JAWDJX010000001">
    <property type="protein sequence ID" value="KAK3058570.1"/>
    <property type="molecule type" value="Genomic_DNA"/>
</dbReference>
<dbReference type="AlphaFoldDB" id="A0AAJ0GJ21"/>
<evidence type="ECO:0000313" key="2">
    <source>
        <dbReference type="Proteomes" id="UP001271007"/>
    </source>
</evidence>
<keyword evidence="2" id="KW-1185">Reference proteome</keyword>
<gene>
    <name evidence="1" type="ORF">LTR09_000134</name>
</gene>
<protein>
    <submittedName>
        <fullName evidence="1">Uncharacterized protein</fullName>
    </submittedName>
</protein>
<dbReference type="Proteomes" id="UP001271007">
    <property type="component" value="Unassembled WGS sequence"/>
</dbReference>
<proteinExistence type="predicted"/>
<reference evidence="1" key="1">
    <citation type="submission" date="2023-04" db="EMBL/GenBank/DDBJ databases">
        <title>Black Yeasts Isolated from many extreme environments.</title>
        <authorList>
            <person name="Coleine C."/>
            <person name="Stajich J.E."/>
            <person name="Selbmann L."/>
        </authorList>
    </citation>
    <scope>NUCLEOTIDE SEQUENCE</scope>
    <source>
        <strain evidence="1">CCFEE 5312</strain>
    </source>
</reference>
<evidence type="ECO:0000313" key="1">
    <source>
        <dbReference type="EMBL" id="KAK3058570.1"/>
    </source>
</evidence>
<comment type="caution">
    <text evidence="1">The sequence shown here is derived from an EMBL/GenBank/DDBJ whole genome shotgun (WGS) entry which is preliminary data.</text>
</comment>
<organism evidence="1 2">
    <name type="scientific">Extremus antarcticus</name>
    <dbReference type="NCBI Taxonomy" id="702011"/>
    <lineage>
        <taxon>Eukaryota</taxon>
        <taxon>Fungi</taxon>
        <taxon>Dikarya</taxon>
        <taxon>Ascomycota</taxon>
        <taxon>Pezizomycotina</taxon>
        <taxon>Dothideomycetes</taxon>
        <taxon>Dothideomycetidae</taxon>
        <taxon>Mycosphaerellales</taxon>
        <taxon>Extremaceae</taxon>
        <taxon>Extremus</taxon>
    </lineage>
</organism>
<sequence>MQYVSRALSFIHGRVIVGVSRVARAVVLDQIGLAPLHIIWWHRPQKRYALHFLDFYDRLPSAVMKDSVPQGYLVRRLKLSGPREFTPQAFDIVSRQLVPAVTLHDLTLRVHCKFRLRDFQAPDVRCRQIDLVGQLSDFVCQVFINAAESGVCVVHPLSEHLIVVIDVVTKNLRSTFESLHTCSDVVGGFIHERAALHLDSLQPIYDVLD</sequence>
<name>A0AAJ0GJ21_9PEZI</name>